<dbReference type="AlphaFoldDB" id="A0A931GHG2"/>
<dbReference type="InterPro" id="IPR015854">
    <property type="entry name" value="ABC_transpr_LolD-like"/>
</dbReference>
<dbReference type="SUPFAM" id="SSF52540">
    <property type="entry name" value="P-loop containing nucleoside triphosphate hydrolases"/>
    <property type="match status" value="1"/>
</dbReference>
<evidence type="ECO:0000313" key="6">
    <source>
        <dbReference type="Proteomes" id="UP000614047"/>
    </source>
</evidence>
<protein>
    <submittedName>
        <fullName evidence="5">ABC transport system ATP-binding protein</fullName>
    </submittedName>
</protein>
<proteinExistence type="predicted"/>
<dbReference type="EMBL" id="JADOUA010000001">
    <property type="protein sequence ID" value="MBG6087350.1"/>
    <property type="molecule type" value="Genomic_DNA"/>
</dbReference>
<dbReference type="GO" id="GO:0005886">
    <property type="term" value="C:plasma membrane"/>
    <property type="evidence" value="ECO:0007669"/>
    <property type="project" value="TreeGrafter"/>
</dbReference>
<dbReference type="Pfam" id="PF00005">
    <property type="entry name" value="ABC_tran"/>
    <property type="match status" value="1"/>
</dbReference>
<evidence type="ECO:0000256" key="3">
    <source>
        <dbReference type="ARBA" id="ARBA00022840"/>
    </source>
</evidence>
<organism evidence="5 6">
    <name type="scientific">Actinomadura viridis</name>
    <dbReference type="NCBI Taxonomy" id="58110"/>
    <lineage>
        <taxon>Bacteria</taxon>
        <taxon>Bacillati</taxon>
        <taxon>Actinomycetota</taxon>
        <taxon>Actinomycetes</taxon>
        <taxon>Streptosporangiales</taxon>
        <taxon>Thermomonosporaceae</taxon>
        <taxon>Actinomadura</taxon>
    </lineage>
</organism>
<evidence type="ECO:0000313" key="5">
    <source>
        <dbReference type="EMBL" id="MBG6087350.1"/>
    </source>
</evidence>
<dbReference type="GO" id="GO:0016887">
    <property type="term" value="F:ATP hydrolysis activity"/>
    <property type="evidence" value="ECO:0007669"/>
    <property type="project" value="InterPro"/>
</dbReference>
<dbReference type="CDD" id="cd03255">
    <property type="entry name" value="ABC_MJ0796_LolCDE_FtsE"/>
    <property type="match status" value="1"/>
</dbReference>
<keyword evidence="6" id="KW-1185">Reference proteome</keyword>
<dbReference type="RefSeq" id="WP_197010227.1">
    <property type="nucleotide sequence ID" value="NZ_BAABES010000006.1"/>
</dbReference>
<keyword evidence="3 5" id="KW-0067">ATP-binding</keyword>
<keyword evidence="1" id="KW-0813">Transport</keyword>
<evidence type="ECO:0000256" key="2">
    <source>
        <dbReference type="ARBA" id="ARBA00022741"/>
    </source>
</evidence>
<accession>A0A931GHG2</accession>
<dbReference type="InterPro" id="IPR003439">
    <property type="entry name" value="ABC_transporter-like_ATP-bd"/>
</dbReference>
<dbReference type="Proteomes" id="UP000614047">
    <property type="component" value="Unassembled WGS sequence"/>
</dbReference>
<dbReference type="InterPro" id="IPR017911">
    <property type="entry name" value="MacB-like_ATP-bd"/>
</dbReference>
<dbReference type="GO" id="GO:0098796">
    <property type="term" value="C:membrane protein complex"/>
    <property type="evidence" value="ECO:0007669"/>
    <property type="project" value="UniProtKB-ARBA"/>
</dbReference>
<dbReference type="PROSITE" id="PS00211">
    <property type="entry name" value="ABC_TRANSPORTER_1"/>
    <property type="match status" value="1"/>
</dbReference>
<dbReference type="PROSITE" id="PS50893">
    <property type="entry name" value="ABC_TRANSPORTER_2"/>
    <property type="match status" value="1"/>
</dbReference>
<evidence type="ECO:0000259" key="4">
    <source>
        <dbReference type="PROSITE" id="PS50893"/>
    </source>
</evidence>
<feature type="domain" description="ABC transporter" evidence="4">
    <location>
        <begin position="19"/>
        <end position="255"/>
    </location>
</feature>
<reference evidence="5" key="1">
    <citation type="submission" date="2020-11" db="EMBL/GenBank/DDBJ databases">
        <title>Sequencing the genomes of 1000 actinobacteria strains.</title>
        <authorList>
            <person name="Klenk H.-P."/>
        </authorList>
    </citation>
    <scope>NUCLEOTIDE SEQUENCE</scope>
    <source>
        <strain evidence="5">DSM 43175</strain>
    </source>
</reference>
<keyword evidence="2" id="KW-0547">Nucleotide-binding</keyword>
<dbReference type="PANTHER" id="PTHR24220:SF685">
    <property type="entry name" value="ABC TRANSPORTER RELATED"/>
    <property type="match status" value="1"/>
</dbReference>
<dbReference type="FunFam" id="3.40.50.300:FF:000032">
    <property type="entry name" value="Export ABC transporter ATP-binding protein"/>
    <property type="match status" value="1"/>
</dbReference>
<dbReference type="InterPro" id="IPR003593">
    <property type="entry name" value="AAA+_ATPase"/>
</dbReference>
<dbReference type="SMART" id="SM00382">
    <property type="entry name" value="AAA"/>
    <property type="match status" value="1"/>
</dbReference>
<evidence type="ECO:0000256" key="1">
    <source>
        <dbReference type="ARBA" id="ARBA00022448"/>
    </source>
</evidence>
<name>A0A931GHG2_9ACTN</name>
<dbReference type="Gene3D" id="3.40.50.300">
    <property type="entry name" value="P-loop containing nucleotide triphosphate hydrolases"/>
    <property type="match status" value="1"/>
</dbReference>
<dbReference type="GO" id="GO:0022857">
    <property type="term" value="F:transmembrane transporter activity"/>
    <property type="evidence" value="ECO:0007669"/>
    <property type="project" value="TreeGrafter"/>
</dbReference>
<sequence length="255" mass="27375">MSPPTPALSLPRVQDDQVAAAIDLVRTYGSGENAVAALRGVSASFARGQFTAIMGPSGSGKSTLLHCLAGLDGVTSGRVLIGDVDLTRLSRTRLARLRRDRLGFVFQSFNLLPMLTAAENIRLTGRLAGRRADPAWFDTLVDALGLRERLGHRPAEMSGGQQQRVAVARALLTRPEVVFADEPTGNLDSRSGAEVLAFLRTAVDGYRQTVIMVTHDPVAAAHADRVLFLADGRIVDELPSPTVDTVHAVMRRMEG</sequence>
<gene>
    <name evidence="5" type="ORF">IW256_001463</name>
</gene>
<dbReference type="InterPro" id="IPR017871">
    <property type="entry name" value="ABC_transporter-like_CS"/>
</dbReference>
<dbReference type="PANTHER" id="PTHR24220">
    <property type="entry name" value="IMPORT ATP-BINDING PROTEIN"/>
    <property type="match status" value="1"/>
</dbReference>
<comment type="caution">
    <text evidence="5">The sequence shown here is derived from an EMBL/GenBank/DDBJ whole genome shotgun (WGS) entry which is preliminary data.</text>
</comment>
<dbReference type="InterPro" id="IPR027417">
    <property type="entry name" value="P-loop_NTPase"/>
</dbReference>
<dbReference type="GO" id="GO:0005524">
    <property type="term" value="F:ATP binding"/>
    <property type="evidence" value="ECO:0007669"/>
    <property type="project" value="UniProtKB-KW"/>
</dbReference>